<evidence type="ECO:0000259" key="8">
    <source>
        <dbReference type="Pfam" id="PF04034"/>
    </source>
</evidence>
<evidence type="ECO:0000256" key="6">
    <source>
        <dbReference type="HAMAP-Rule" id="MF_03146"/>
    </source>
</evidence>
<dbReference type="EC" id="2.5.1.157" evidence="6"/>
<dbReference type="NCBIfam" id="NF002621">
    <property type="entry name" value="PRK02287.1"/>
    <property type="match status" value="1"/>
</dbReference>
<comment type="function">
    <text evidence="6">Aminocarboxypropyltransferase that catalyzes the aminocarboxypropyl transfer on pseudouridine in 18S rRNA. It constitutes the last step in biosynthesis of the hypermodified N1-methyl-N3-(3-amino-3-carboxypropyl) pseudouridine (m1acp3-Psi).</text>
</comment>
<name>F0WVD2_9STRA</name>
<evidence type="ECO:0000256" key="2">
    <source>
        <dbReference type="ARBA" id="ARBA00022517"/>
    </source>
</evidence>
<reference evidence="10" key="2">
    <citation type="submission" date="2011-02" db="EMBL/GenBank/DDBJ databases">
        <authorList>
            <person name="MacLean D."/>
        </authorList>
    </citation>
    <scope>NUCLEOTIDE SEQUENCE</scope>
</reference>
<evidence type="ECO:0000256" key="4">
    <source>
        <dbReference type="ARBA" id="ARBA00022679"/>
    </source>
</evidence>
<feature type="region of interest" description="Disordered" evidence="7">
    <location>
        <begin position="1"/>
        <end position="24"/>
    </location>
</feature>
<keyword evidence="4 6" id="KW-0808">Transferase</keyword>
<dbReference type="HAMAP" id="MF_01116">
    <property type="entry name" value="TSR3"/>
    <property type="match status" value="1"/>
</dbReference>
<comment type="catalytic activity">
    <reaction evidence="6">
        <text>an N(1)-methylpseudouridine in rRNA + S-adenosyl-L-methionine = N(1)-methyl-N(3)-[(3S)-3-amino-3-carboxypropyl]pseudouridine in rRNA + S-methyl-5'-thioadenosine + H(+)</text>
        <dbReference type="Rhea" id="RHEA:63296"/>
        <dbReference type="Rhea" id="RHEA-COMP:11634"/>
        <dbReference type="Rhea" id="RHEA-COMP:16310"/>
        <dbReference type="ChEBI" id="CHEBI:15378"/>
        <dbReference type="ChEBI" id="CHEBI:17509"/>
        <dbReference type="ChEBI" id="CHEBI:59789"/>
        <dbReference type="ChEBI" id="CHEBI:74890"/>
        <dbReference type="ChEBI" id="CHEBI:146234"/>
        <dbReference type="EC" id="2.5.1.157"/>
    </reaction>
</comment>
<protein>
    <recommendedName>
        <fullName evidence="6">18S rRNA aminocarboxypropyltransferase</fullName>
        <ecNumber evidence="6">2.5.1.157</ecNumber>
    </recommendedName>
</protein>
<dbReference type="GO" id="GO:1904047">
    <property type="term" value="F:S-adenosyl-L-methionine binding"/>
    <property type="evidence" value="ECO:0007669"/>
    <property type="project" value="UniProtKB-UniRule"/>
</dbReference>
<dbReference type="AlphaFoldDB" id="F0WVD2"/>
<dbReference type="PANTHER" id="PTHR20426">
    <property type="entry name" value="RIBOSOME BIOGENESIS PROTEIN TSR3 HOMOLOG"/>
    <property type="match status" value="1"/>
</dbReference>
<dbReference type="Pfam" id="PF04034">
    <property type="entry name" value="Ribo_biogen_C"/>
    <property type="match status" value="1"/>
</dbReference>
<sequence length="369" mass="41317">MGKQRNPQSVSGRKKHNCRPLTRGDEESELSFSRRSFPVKLFMWDYEQCDAKRCTGRKLCRLQYMRSMRPGQSFRGLVLSPNTKTVLSAADRNLVESTGISVIDCSWAKLSELPPNHFKKSGVHRLLPFLVAANSVNYGKATKLSCVEAVAATLYIVGLKEEAIQLINEFSWGNEFLKINQDCLEAYAACNSSDEVVKAQSKYLEGCRKEQEERLNRFALPKYESSDESEQEIDPDLLTETVAHDTVVTESVVKDLETIETVAQDPEITATVAQDTDITETDQTFPPIKETLERALPAVQTTQNLRKMSHAAKCDSNAETAECPYSEMETAPAPGVCLTEKLFAQWTTSMHSSHPHPKELDPDSESNQN</sequence>
<accession>F0WVD2</accession>
<evidence type="ECO:0000259" key="9">
    <source>
        <dbReference type="Pfam" id="PF04068"/>
    </source>
</evidence>
<dbReference type="InterPro" id="IPR007209">
    <property type="entry name" value="RNaseL-inhib-like_metal-bd_dom"/>
</dbReference>
<keyword evidence="3 6" id="KW-0698">rRNA processing</keyword>
<feature type="binding site" evidence="6">
    <location>
        <position position="103"/>
    </location>
    <ligand>
        <name>S-adenosyl-L-methionine</name>
        <dbReference type="ChEBI" id="CHEBI:59789"/>
    </ligand>
</feature>
<feature type="compositionally biased region" description="Polar residues" evidence="7">
    <location>
        <begin position="1"/>
        <end position="11"/>
    </location>
</feature>
<feature type="domain" description="RNase L inhibitor RLI-like possible metal-binding" evidence="9">
    <location>
        <begin position="39"/>
        <end position="72"/>
    </location>
</feature>
<dbReference type="HOGENOM" id="CLU_035060_1_0_1"/>
<evidence type="ECO:0000256" key="1">
    <source>
        <dbReference type="ARBA" id="ARBA00022490"/>
    </source>
</evidence>
<feature type="domain" description="16S/18S rRNA aminocarboxypropyltransferase Tsr3 C-terminal" evidence="8">
    <location>
        <begin position="77"/>
        <end position="204"/>
    </location>
</feature>
<keyword evidence="5 6" id="KW-0949">S-adenosyl-L-methionine</keyword>
<evidence type="ECO:0000256" key="3">
    <source>
        <dbReference type="ARBA" id="ARBA00022552"/>
    </source>
</evidence>
<dbReference type="Pfam" id="PF04068">
    <property type="entry name" value="Fer4_RLI"/>
    <property type="match status" value="1"/>
</dbReference>
<dbReference type="InterPro" id="IPR022968">
    <property type="entry name" value="Tsr3-like"/>
</dbReference>
<comment type="similarity">
    <text evidence="6">Belongs to the TDD superfamily. TSR3 family.</text>
</comment>
<dbReference type="EMBL" id="FR824339">
    <property type="protein sequence ID" value="CCA25371.1"/>
    <property type="molecule type" value="Genomic_DNA"/>
</dbReference>
<evidence type="ECO:0000256" key="5">
    <source>
        <dbReference type="ARBA" id="ARBA00022691"/>
    </source>
</evidence>
<dbReference type="PANTHER" id="PTHR20426:SF0">
    <property type="entry name" value="18S RRNA AMINOCARBOXYPROPYLTRANSFERASE"/>
    <property type="match status" value="1"/>
</dbReference>
<gene>
    <name evidence="10" type="primary">AlNc14C294G10276</name>
    <name evidence="10" type="ORF">ALNC14_115150</name>
</gene>
<feature type="binding site" evidence="6">
    <location>
        <position position="127"/>
    </location>
    <ligand>
        <name>S-adenosyl-L-methionine</name>
        <dbReference type="ChEBI" id="CHEBI:59789"/>
    </ligand>
</feature>
<dbReference type="GO" id="GO:0030490">
    <property type="term" value="P:maturation of SSU-rRNA"/>
    <property type="evidence" value="ECO:0007669"/>
    <property type="project" value="TreeGrafter"/>
</dbReference>
<dbReference type="InterPro" id="IPR007177">
    <property type="entry name" value="Tsr3_C"/>
</dbReference>
<comment type="caution">
    <text evidence="6">Lacks conserved residue(s) required for the propagation of feature annotation.</text>
</comment>
<proteinExistence type="inferred from homology"/>
<dbReference type="GO" id="GO:0106388">
    <property type="term" value="F:rRNA small subunit aminocarboxypropyltransferase activity"/>
    <property type="evidence" value="ECO:0007669"/>
    <property type="project" value="UniProtKB-EC"/>
</dbReference>
<keyword evidence="2 6" id="KW-0690">Ribosome biogenesis</keyword>
<feature type="binding site" evidence="6">
    <location>
        <position position="55"/>
    </location>
    <ligand>
        <name>S-adenosyl-L-methionine</name>
        <dbReference type="ChEBI" id="CHEBI:59789"/>
    </ligand>
</feature>
<keyword evidence="1" id="KW-0963">Cytoplasm</keyword>
<feature type="region of interest" description="Disordered" evidence="7">
    <location>
        <begin position="348"/>
        <end position="369"/>
    </location>
</feature>
<dbReference type="GO" id="GO:0000455">
    <property type="term" value="P:enzyme-directed rRNA pseudouridine synthesis"/>
    <property type="evidence" value="ECO:0007669"/>
    <property type="project" value="UniProtKB-UniRule"/>
</dbReference>
<evidence type="ECO:0000313" key="10">
    <source>
        <dbReference type="EMBL" id="CCA25371.1"/>
    </source>
</evidence>
<organism evidence="10">
    <name type="scientific">Albugo laibachii Nc14</name>
    <dbReference type="NCBI Taxonomy" id="890382"/>
    <lineage>
        <taxon>Eukaryota</taxon>
        <taxon>Sar</taxon>
        <taxon>Stramenopiles</taxon>
        <taxon>Oomycota</taxon>
        <taxon>Peronosporomycetes</taxon>
        <taxon>Albuginales</taxon>
        <taxon>Albuginaceae</taxon>
        <taxon>Albugo</taxon>
    </lineage>
</organism>
<reference evidence="10" key="1">
    <citation type="journal article" date="2011" name="PLoS Biol.">
        <title>Gene gain and loss during evolution of obligate parasitism in the white rust pathogen of Arabidopsis thaliana.</title>
        <authorList>
            <person name="Kemen E."/>
            <person name="Gardiner A."/>
            <person name="Schultz-Larsen T."/>
            <person name="Kemen A.C."/>
            <person name="Balmuth A.L."/>
            <person name="Robert-Seilaniantz A."/>
            <person name="Bailey K."/>
            <person name="Holub E."/>
            <person name="Studholme D.J."/>
            <person name="Maclean D."/>
            <person name="Jones J.D."/>
        </authorList>
    </citation>
    <scope>NUCLEOTIDE SEQUENCE</scope>
</reference>
<evidence type="ECO:0000256" key="7">
    <source>
        <dbReference type="SAM" id="MobiDB-lite"/>
    </source>
</evidence>